<sequence length="566" mass="63435">MAEQEKQSYRPPEPVPPAYSAPDQNTRMSSNVGGGYPESYGKTETNSGDSYSGDGSTQYAQQQGQQKYHFRQDNEFYDLNHEGPGAPIGTYDEVFPTEADNRPRWNDWPFIILFLVTLFGFIAVAGLTLRAYSQTYSQAGSGIYHDFDTGTMNSNSVILLVFSVVVALFFAFLGIILCRAYPRFFIYAGMIVNILAALGTAIMYMSLKYWSAGIVFLVFTFMTAWFYWGMRSRIPLTIAILRTIVLAMKNCPQTLGISFFGTIVASAFAMLFSAVVASTYMKYDPSNTNSGCNVNGGGCSHAKLIGVLVVVFFCGYYISEVIRNVIHCTNAGVFGSWYYRYKSDQGMPKWPALGAFKRSMTYSFGSICFGSLIVSIIETIRQLLQLAKQAAVASTDSQTVVRIVFWLIDMLVGFIQWMAQYFNHYAYCIIALYGKPYLKAAKQTWHMFREKGLDALVNDNLLNVALGFYSLFASYMSCLFAFLFLRFTKPGYNSEGDFNAPLMAFSFVIALQLANVASETIRSGCATFFTALANDPEVFMAQYPDRFDEIFRAYPDVLHKLTHQNV</sequence>
<comment type="subcellular location">
    <subcellularLocation>
        <location evidence="2 8">Cell membrane</location>
        <topology evidence="2 8">Multi-pass membrane protein</topology>
    </subcellularLocation>
</comment>
<reference evidence="10 11" key="1">
    <citation type="submission" date="2024-05" db="EMBL/GenBank/DDBJ databases">
        <title>Long read based assembly of the Candida bracarensis genome reveals expanded adhesin content.</title>
        <authorList>
            <person name="Marcet-Houben M."/>
            <person name="Ksiezopolska E."/>
            <person name="Gabaldon T."/>
        </authorList>
    </citation>
    <scope>NUCLEOTIDE SEQUENCE [LARGE SCALE GENOMIC DNA]</scope>
    <source>
        <strain evidence="10 11">CBM6</strain>
    </source>
</reference>
<keyword evidence="5 8" id="KW-0812">Transmembrane</keyword>
<evidence type="ECO:0000313" key="10">
    <source>
        <dbReference type="EMBL" id="KAL3233200.1"/>
    </source>
</evidence>
<evidence type="ECO:0000313" key="11">
    <source>
        <dbReference type="Proteomes" id="UP001623330"/>
    </source>
</evidence>
<feature type="transmembrane region" description="Helical" evidence="8">
    <location>
        <begin position="301"/>
        <end position="318"/>
    </location>
</feature>
<evidence type="ECO:0000256" key="1">
    <source>
        <dbReference type="ARBA" id="ARBA00002957"/>
    </source>
</evidence>
<feature type="compositionally biased region" description="Polar residues" evidence="9">
    <location>
        <begin position="42"/>
        <end position="57"/>
    </location>
</feature>
<dbReference type="InterPro" id="IPR007603">
    <property type="entry name" value="Choline_transptr-like"/>
</dbReference>
<dbReference type="PANTHER" id="PTHR12385:SF4">
    <property type="entry name" value="PROTEIN PNS1"/>
    <property type="match status" value="1"/>
</dbReference>
<dbReference type="EMBL" id="JBEVYD010000005">
    <property type="protein sequence ID" value="KAL3233200.1"/>
    <property type="molecule type" value="Genomic_DNA"/>
</dbReference>
<keyword evidence="11" id="KW-1185">Reference proteome</keyword>
<organism evidence="10 11">
    <name type="scientific">Nakaseomyces bracarensis</name>
    <dbReference type="NCBI Taxonomy" id="273131"/>
    <lineage>
        <taxon>Eukaryota</taxon>
        <taxon>Fungi</taxon>
        <taxon>Dikarya</taxon>
        <taxon>Ascomycota</taxon>
        <taxon>Saccharomycotina</taxon>
        <taxon>Saccharomycetes</taxon>
        <taxon>Saccharomycetales</taxon>
        <taxon>Saccharomycetaceae</taxon>
        <taxon>Nakaseomyces</taxon>
    </lineage>
</organism>
<feature type="transmembrane region" description="Helical" evidence="8">
    <location>
        <begin position="498"/>
        <end position="517"/>
    </location>
</feature>
<evidence type="ECO:0000256" key="8">
    <source>
        <dbReference type="RuleBase" id="RU368066"/>
    </source>
</evidence>
<dbReference type="Pfam" id="PF04515">
    <property type="entry name" value="Choline_transpo"/>
    <property type="match status" value="1"/>
</dbReference>
<feature type="transmembrane region" description="Helical" evidence="8">
    <location>
        <begin position="184"/>
        <end position="203"/>
    </location>
</feature>
<keyword evidence="6 8" id="KW-1133">Transmembrane helix</keyword>
<feature type="transmembrane region" description="Helical" evidence="8">
    <location>
        <begin position="400"/>
        <end position="418"/>
    </location>
</feature>
<feature type="transmembrane region" description="Helical" evidence="8">
    <location>
        <begin position="110"/>
        <end position="132"/>
    </location>
</feature>
<accession>A0ABR4NWV3</accession>
<feature type="region of interest" description="Disordered" evidence="9">
    <location>
        <begin position="1"/>
        <end position="65"/>
    </location>
</feature>
<dbReference type="PANTHER" id="PTHR12385">
    <property type="entry name" value="CHOLINE TRANSPORTER-LIKE (SLC FAMILY 44)"/>
    <property type="match status" value="1"/>
</dbReference>
<comment type="similarity">
    <text evidence="3 8">Belongs to the CTL (choline transporter-like) family.</text>
</comment>
<feature type="transmembrane region" description="Helical" evidence="8">
    <location>
        <begin position="209"/>
        <end position="228"/>
    </location>
</feature>
<evidence type="ECO:0000256" key="5">
    <source>
        <dbReference type="ARBA" id="ARBA00022692"/>
    </source>
</evidence>
<proteinExistence type="inferred from homology"/>
<feature type="transmembrane region" description="Helical" evidence="8">
    <location>
        <begin position="461"/>
        <end position="486"/>
    </location>
</feature>
<feature type="transmembrane region" description="Helical" evidence="8">
    <location>
        <begin position="157"/>
        <end position="177"/>
    </location>
</feature>
<evidence type="ECO:0000256" key="4">
    <source>
        <dbReference type="ARBA" id="ARBA00015388"/>
    </source>
</evidence>
<evidence type="ECO:0000256" key="3">
    <source>
        <dbReference type="ARBA" id="ARBA00007168"/>
    </source>
</evidence>
<feature type="transmembrane region" description="Helical" evidence="8">
    <location>
        <begin position="361"/>
        <end position="380"/>
    </location>
</feature>
<evidence type="ECO:0000256" key="2">
    <source>
        <dbReference type="ARBA" id="ARBA00004651"/>
    </source>
</evidence>
<evidence type="ECO:0000256" key="9">
    <source>
        <dbReference type="SAM" id="MobiDB-lite"/>
    </source>
</evidence>
<feature type="transmembrane region" description="Helical" evidence="8">
    <location>
        <begin position="257"/>
        <end position="281"/>
    </location>
</feature>
<comment type="function">
    <text evidence="1 8">Probably involved in transport through the plasma membrane.</text>
</comment>
<name>A0ABR4NWV3_9SACH</name>
<dbReference type="Proteomes" id="UP001623330">
    <property type="component" value="Unassembled WGS sequence"/>
</dbReference>
<gene>
    <name evidence="10" type="ORF">RNJ44_05116</name>
</gene>
<comment type="caution">
    <text evidence="10">The sequence shown here is derived from an EMBL/GenBank/DDBJ whole genome shotgun (WGS) entry which is preliminary data.</text>
</comment>
<keyword evidence="7 8" id="KW-0472">Membrane</keyword>
<evidence type="ECO:0000256" key="7">
    <source>
        <dbReference type="ARBA" id="ARBA00023136"/>
    </source>
</evidence>
<evidence type="ECO:0000256" key="6">
    <source>
        <dbReference type="ARBA" id="ARBA00022989"/>
    </source>
</evidence>
<protein>
    <recommendedName>
        <fullName evidence="4 8">Protein PNS1</fullName>
    </recommendedName>
</protein>